<dbReference type="InterPro" id="IPR048320">
    <property type="entry name" value="COG3_N"/>
</dbReference>
<dbReference type="GO" id="GO:0016020">
    <property type="term" value="C:membrane"/>
    <property type="evidence" value="ECO:0007669"/>
    <property type="project" value="InterPro"/>
</dbReference>
<dbReference type="AlphaFoldDB" id="R8BFC8"/>
<dbReference type="KEGG" id="tmn:UCRPA7_6466"/>
<evidence type="ECO:0000259" key="2">
    <source>
        <dbReference type="Pfam" id="PF04136"/>
    </source>
</evidence>
<evidence type="ECO:0000313" key="3">
    <source>
        <dbReference type="EMBL" id="EON98003.1"/>
    </source>
</evidence>
<keyword evidence="4" id="KW-1185">Reference proteome</keyword>
<name>R8BFC8_PHAM7</name>
<dbReference type="eggNOG" id="KOG2604">
    <property type="taxonomic scope" value="Eukaryota"/>
</dbReference>
<dbReference type="RefSeq" id="XP_007917195.1">
    <property type="nucleotide sequence ID" value="XM_007919004.1"/>
</dbReference>
<protein>
    <submittedName>
        <fullName evidence="3">Putative sec34-like family protein</fullName>
    </submittedName>
</protein>
<dbReference type="GO" id="GO:0005801">
    <property type="term" value="C:cis-Golgi network"/>
    <property type="evidence" value="ECO:0007669"/>
    <property type="project" value="InterPro"/>
</dbReference>
<dbReference type="GO" id="GO:0006891">
    <property type="term" value="P:intra-Golgi vesicle-mediated transport"/>
    <property type="evidence" value="ECO:0007669"/>
    <property type="project" value="TreeGrafter"/>
</dbReference>
<dbReference type="Proteomes" id="UP000014074">
    <property type="component" value="Unassembled WGS sequence"/>
</dbReference>
<evidence type="ECO:0000256" key="1">
    <source>
        <dbReference type="SAM" id="MobiDB-lite"/>
    </source>
</evidence>
<dbReference type="PANTHER" id="PTHR13302:SF8">
    <property type="entry name" value="CONSERVED OLIGOMERIC GOLGI COMPLEX SUBUNIT 3"/>
    <property type="match status" value="1"/>
</dbReference>
<dbReference type="PANTHER" id="PTHR13302">
    <property type="entry name" value="CONSERVED OLIGOMERIC GOLGI COMPLEX COMPONENT 3"/>
    <property type="match status" value="1"/>
</dbReference>
<dbReference type="Pfam" id="PF04136">
    <property type="entry name" value="COG3_N"/>
    <property type="match status" value="1"/>
</dbReference>
<feature type="region of interest" description="Disordered" evidence="1">
    <location>
        <begin position="1"/>
        <end position="39"/>
    </location>
</feature>
<dbReference type="OrthoDB" id="296793at2759"/>
<dbReference type="GO" id="GO:0007030">
    <property type="term" value="P:Golgi organization"/>
    <property type="evidence" value="ECO:0007669"/>
    <property type="project" value="TreeGrafter"/>
</dbReference>
<proteinExistence type="predicted"/>
<feature type="compositionally biased region" description="Polar residues" evidence="1">
    <location>
        <begin position="1"/>
        <end position="15"/>
    </location>
</feature>
<dbReference type="HOGENOM" id="CLU_010042_0_0_1"/>
<organism evidence="3 4">
    <name type="scientific">Phaeoacremonium minimum (strain UCR-PA7)</name>
    <name type="common">Esca disease fungus</name>
    <name type="synonym">Togninia minima</name>
    <dbReference type="NCBI Taxonomy" id="1286976"/>
    <lineage>
        <taxon>Eukaryota</taxon>
        <taxon>Fungi</taxon>
        <taxon>Dikarya</taxon>
        <taxon>Ascomycota</taxon>
        <taxon>Pezizomycotina</taxon>
        <taxon>Sordariomycetes</taxon>
        <taxon>Sordariomycetidae</taxon>
        <taxon>Togniniales</taxon>
        <taxon>Togniniaceae</taxon>
        <taxon>Phaeoacremonium</taxon>
    </lineage>
</organism>
<dbReference type="GeneID" id="19327125"/>
<gene>
    <name evidence="3" type="ORF">UCRPA7_6466</name>
</gene>
<dbReference type="GO" id="GO:0006914">
    <property type="term" value="P:autophagy"/>
    <property type="evidence" value="ECO:0007669"/>
    <property type="project" value="TreeGrafter"/>
</dbReference>
<sequence>MQAPTTLQGISQPTDTAEPLDNLYEDVEDPDTPPEAVLSRRAKSYSDFYDIVREHVLHDSSKSRRRGRSRRNKNWEALALPDPKNVDDVSEFPSFDSIQDELLQASQQEYLLYLDQLAMTERHLDTLIQDTNGALELLASLSGSFRAVEEQTTSFQAQCEGLLAEQRRLEKLGEEVGTDLHYYAYLDNVTRRVNAPGASRLVDDDAFGEILENLDSCIEFMEKNCFERSFNEAMLFAKIFAVEPHYSTDPNSAFVTLKSQQRIMVNATNVVPIATNLQSAMQSSDLTTICNILGWITNEYLLSDYDEDESQFTRHCQELAARLLTEHLWTFTDASFEAEIAKSISRAPVAADSLKIGPVEGGVASSNAYPIVKRALELLIMFDQAMPKERCQRNSPVVFKIVKETIQAVHRAVAQIKSSKMGTDSDLFMIKNLLILKNELVSLEIGDVRSHDADMQHFGQIWENLSPQNLIGYFSSFIPGSLWSRSASTPSAAAKANGQADQDASEQLDELLRQSIYGFTQRWATLINDARGKKLGAKNLGKVEKELEDMLQMAFSNQPEVIAKLKEAIVLNAQAQNEAKNEKKGSKITRV</sequence>
<dbReference type="GO" id="GO:0017119">
    <property type="term" value="C:Golgi transport complex"/>
    <property type="evidence" value="ECO:0007669"/>
    <property type="project" value="TreeGrafter"/>
</dbReference>
<dbReference type="EMBL" id="KB933244">
    <property type="protein sequence ID" value="EON98003.1"/>
    <property type="molecule type" value="Genomic_DNA"/>
</dbReference>
<accession>R8BFC8</accession>
<feature type="domain" description="Conserved oligomeric Golgi complex subunit 3 N-terminal" evidence="2">
    <location>
        <begin position="113"/>
        <end position="236"/>
    </location>
</feature>
<evidence type="ECO:0000313" key="4">
    <source>
        <dbReference type="Proteomes" id="UP000014074"/>
    </source>
</evidence>
<dbReference type="InterPro" id="IPR007265">
    <property type="entry name" value="COG_su3"/>
</dbReference>
<reference evidence="4" key="1">
    <citation type="journal article" date="2013" name="Genome Announc.">
        <title>Draft genome sequence of the ascomycete Phaeoacremonium aleophilum strain UCR-PA7, a causal agent of the esca disease complex in grapevines.</title>
        <authorList>
            <person name="Blanco-Ulate B."/>
            <person name="Rolshausen P."/>
            <person name="Cantu D."/>
        </authorList>
    </citation>
    <scope>NUCLEOTIDE SEQUENCE [LARGE SCALE GENOMIC DNA]</scope>
    <source>
        <strain evidence="4">UCR-PA7</strain>
    </source>
</reference>
<feature type="compositionally biased region" description="Acidic residues" evidence="1">
    <location>
        <begin position="23"/>
        <end position="32"/>
    </location>
</feature>
<dbReference type="GO" id="GO:0006886">
    <property type="term" value="P:intracellular protein transport"/>
    <property type="evidence" value="ECO:0007669"/>
    <property type="project" value="InterPro"/>
</dbReference>